<dbReference type="SUPFAM" id="SSF101148">
    <property type="entry name" value="Plant invertase/pectin methylesterase inhibitor"/>
    <property type="match status" value="1"/>
</dbReference>
<dbReference type="Gene3D" id="2.160.20.10">
    <property type="entry name" value="Single-stranded right-handed beta-helix, Pectin lyase-like"/>
    <property type="match status" value="1"/>
</dbReference>
<feature type="region of interest" description="Disordered" evidence="18">
    <location>
        <begin position="193"/>
        <end position="221"/>
    </location>
</feature>
<evidence type="ECO:0000256" key="18">
    <source>
        <dbReference type="SAM" id="MobiDB-lite"/>
    </source>
</evidence>
<dbReference type="InterPro" id="IPR006501">
    <property type="entry name" value="Pectinesterase_inhib_dom"/>
</dbReference>
<accession>A0A9D5HKZ6</accession>
<dbReference type="GO" id="GO:0042545">
    <property type="term" value="P:cell wall modification"/>
    <property type="evidence" value="ECO:0007669"/>
    <property type="project" value="UniProtKB-UniRule"/>
</dbReference>
<dbReference type="FunFam" id="2.160.20.10:FF:000001">
    <property type="entry name" value="Pectinesterase"/>
    <property type="match status" value="1"/>
</dbReference>
<reference evidence="20" key="2">
    <citation type="journal article" date="2022" name="Hortic Res">
        <title>The genome of Dioscorea zingiberensis sheds light on the biosynthesis, origin and evolution of the medicinally important diosgenin saponins.</title>
        <authorList>
            <person name="Li Y."/>
            <person name="Tan C."/>
            <person name="Li Z."/>
            <person name="Guo J."/>
            <person name="Li S."/>
            <person name="Chen X."/>
            <person name="Wang C."/>
            <person name="Dai X."/>
            <person name="Yang H."/>
            <person name="Song W."/>
            <person name="Hou L."/>
            <person name="Xu J."/>
            <person name="Tong Z."/>
            <person name="Xu A."/>
            <person name="Yuan X."/>
            <person name="Wang W."/>
            <person name="Yang Q."/>
            <person name="Chen L."/>
            <person name="Sun Z."/>
            <person name="Wang K."/>
            <person name="Pan B."/>
            <person name="Chen J."/>
            <person name="Bao Y."/>
            <person name="Liu F."/>
            <person name="Qi X."/>
            <person name="Gang D.R."/>
            <person name="Wen J."/>
            <person name="Li J."/>
        </authorList>
    </citation>
    <scope>NUCLEOTIDE SEQUENCE</scope>
    <source>
        <strain evidence="20">Dzin_1.0</strain>
    </source>
</reference>
<evidence type="ECO:0000256" key="11">
    <source>
        <dbReference type="ARBA" id="ARBA00023157"/>
    </source>
</evidence>
<comment type="subcellular location">
    <subcellularLocation>
        <location evidence="1">Cell envelope</location>
    </subcellularLocation>
    <subcellularLocation>
        <location evidence="2">Secreted</location>
    </subcellularLocation>
</comment>
<dbReference type="PROSITE" id="PS00503">
    <property type="entry name" value="PECTINESTERASE_2"/>
    <property type="match status" value="1"/>
</dbReference>
<evidence type="ECO:0000256" key="2">
    <source>
        <dbReference type="ARBA" id="ARBA00004613"/>
    </source>
</evidence>
<evidence type="ECO:0000259" key="19">
    <source>
        <dbReference type="SMART" id="SM00856"/>
    </source>
</evidence>
<comment type="catalytic activity">
    <reaction evidence="14 17">
        <text>[(1-&gt;4)-alpha-D-galacturonosyl methyl ester](n) + n H2O = [(1-&gt;4)-alpha-D-galacturonosyl](n) + n methanol + n H(+)</text>
        <dbReference type="Rhea" id="RHEA:22380"/>
        <dbReference type="Rhea" id="RHEA-COMP:14570"/>
        <dbReference type="Rhea" id="RHEA-COMP:14573"/>
        <dbReference type="ChEBI" id="CHEBI:15377"/>
        <dbReference type="ChEBI" id="CHEBI:15378"/>
        <dbReference type="ChEBI" id="CHEBI:17790"/>
        <dbReference type="ChEBI" id="CHEBI:140522"/>
        <dbReference type="ChEBI" id="CHEBI:140523"/>
        <dbReference type="EC" id="3.1.1.11"/>
    </reaction>
</comment>
<dbReference type="InterPro" id="IPR035513">
    <property type="entry name" value="Invertase/methylesterase_inhib"/>
</dbReference>
<dbReference type="Pfam" id="PF01095">
    <property type="entry name" value="Pectinesterase"/>
    <property type="match status" value="1"/>
</dbReference>
<evidence type="ECO:0000256" key="13">
    <source>
        <dbReference type="ARBA" id="ARBA00023316"/>
    </source>
</evidence>
<keyword evidence="8 17" id="KW-0732">Signal</keyword>
<evidence type="ECO:0000256" key="16">
    <source>
        <dbReference type="PROSITE-ProRule" id="PRU10040"/>
    </source>
</evidence>
<feature type="chain" id="PRO_5039755140" description="Pectinesterase" evidence="17">
    <location>
        <begin position="26"/>
        <end position="586"/>
    </location>
</feature>
<dbReference type="SUPFAM" id="SSF51126">
    <property type="entry name" value="Pectin lyase-like"/>
    <property type="match status" value="1"/>
</dbReference>
<comment type="similarity">
    <text evidence="5">In the C-terminal section; belongs to the pectinesterase family.</text>
</comment>
<comment type="function">
    <text evidence="15">Acts in the modification of cell walls via demethylesterification of cell wall pectin.</text>
</comment>
<evidence type="ECO:0000313" key="20">
    <source>
        <dbReference type="EMBL" id="KAJ0979772.1"/>
    </source>
</evidence>
<evidence type="ECO:0000256" key="1">
    <source>
        <dbReference type="ARBA" id="ARBA00004196"/>
    </source>
</evidence>
<keyword evidence="7" id="KW-0964">Secreted</keyword>
<dbReference type="Pfam" id="PF04043">
    <property type="entry name" value="PMEI"/>
    <property type="match status" value="1"/>
</dbReference>
<feature type="compositionally biased region" description="Basic residues" evidence="18">
    <location>
        <begin position="205"/>
        <end position="219"/>
    </location>
</feature>
<keyword evidence="21" id="KW-1185">Reference proteome</keyword>
<dbReference type="GO" id="GO:0005576">
    <property type="term" value="C:extracellular region"/>
    <property type="evidence" value="ECO:0007669"/>
    <property type="project" value="UniProtKB-SubCell"/>
</dbReference>
<keyword evidence="12" id="KW-0325">Glycoprotein</keyword>
<reference evidence="20" key="1">
    <citation type="submission" date="2021-03" db="EMBL/GenBank/DDBJ databases">
        <authorList>
            <person name="Li Z."/>
            <person name="Yang C."/>
        </authorList>
    </citation>
    <scope>NUCLEOTIDE SEQUENCE</scope>
    <source>
        <strain evidence="20">Dzin_1.0</strain>
        <tissue evidence="20">Leaf</tissue>
    </source>
</reference>
<dbReference type="GO" id="GO:0030599">
    <property type="term" value="F:pectinesterase activity"/>
    <property type="evidence" value="ECO:0007669"/>
    <property type="project" value="UniProtKB-UniRule"/>
</dbReference>
<keyword evidence="10 17" id="KW-0063">Aspartyl esterase</keyword>
<feature type="active site" evidence="16">
    <location>
        <position position="424"/>
    </location>
</feature>
<proteinExistence type="inferred from homology"/>
<evidence type="ECO:0000256" key="8">
    <source>
        <dbReference type="ARBA" id="ARBA00022729"/>
    </source>
</evidence>
<dbReference type="InterPro" id="IPR011050">
    <property type="entry name" value="Pectin_lyase_fold/virulence"/>
</dbReference>
<evidence type="ECO:0000256" key="4">
    <source>
        <dbReference type="ARBA" id="ARBA00006027"/>
    </source>
</evidence>
<keyword evidence="13" id="KW-0961">Cell wall biogenesis/degradation</keyword>
<evidence type="ECO:0000313" key="21">
    <source>
        <dbReference type="Proteomes" id="UP001085076"/>
    </source>
</evidence>
<dbReference type="InterPro" id="IPR000070">
    <property type="entry name" value="Pectinesterase_cat"/>
</dbReference>
<feature type="domain" description="Pectinesterase inhibitor" evidence="19">
    <location>
        <begin position="28"/>
        <end position="183"/>
    </location>
</feature>
<dbReference type="EC" id="3.1.1.11" evidence="6 17"/>
<dbReference type="InterPro" id="IPR033131">
    <property type="entry name" value="Pectinesterase_Asp_AS"/>
</dbReference>
<evidence type="ECO:0000256" key="12">
    <source>
        <dbReference type="ARBA" id="ARBA00023180"/>
    </source>
</evidence>
<dbReference type="OrthoDB" id="2019149at2759"/>
<comment type="similarity">
    <text evidence="4">In the N-terminal section; belongs to the PMEI family.</text>
</comment>
<dbReference type="FunFam" id="1.20.140.40:FF:000004">
    <property type="entry name" value="Pectinesterase"/>
    <property type="match status" value="1"/>
</dbReference>
<dbReference type="SMART" id="SM00856">
    <property type="entry name" value="PMEI"/>
    <property type="match status" value="1"/>
</dbReference>
<comment type="caution">
    <text evidence="20">The sequence shown here is derived from an EMBL/GenBank/DDBJ whole genome shotgun (WGS) entry which is preliminary data.</text>
</comment>
<sequence length="586" mass="64449">MSTKFTILLPFFIIFFSFFFSVCLSQFSPTTPVNSGAACNSTPDPSFCKQVLPPGKNDSMHNYSKFSLAKSLSNARKFSDLINRYLTGRGSLSEAARQALRDCKLLCDLNIEFLLTSSNTINSTTNLLDPQTEKLQTLLSALLTNQDTCLDGLQSSAQAWSSKNGITAPLFNGSKLYSVSLALFTRAWVPNNKRKSSKNSFVPKRVPKVKKNKKNKPPHGSRMLLFHEVDIDGDSGLPLKMSDENRQLFETKSTGQRRLLNDSSGQVLVADVVVVSQDGSWNFTTITDAVNAAPNKTDGSNGYFLIYVTAGLYEEYVSIPSNKRYIMMIGDGINQTVITGNRSVVDGWTTFNSQTFAVVGQGFVGINLSIRNTAGAVKHQAVALRNGADLSTFYSCSFEGYQDTLYTHSMRQFYRECDIYGTVDFIFGNAAVVFQNCNIYSRLPMRGQSNTITAQGRTDPNQNTGTSIQNCSLLAGPDLAANSGAAKTYLGRPWKEYSRTVIMQSFMDSLIDPSGWMPWNGTFAIDTLYYGEYNNSGPGSDTSKRVSWPGVHVINSTDAANFTAGNFLLADNWLTQTGIPYFSGLL</sequence>
<organism evidence="20 21">
    <name type="scientific">Dioscorea zingiberensis</name>
    <dbReference type="NCBI Taxonomy" id="325984"/>
    <lineage>
        <taxon>Eukaryota</taxon>
        <taxon>Viridiplantae</taxon>
        <taxon>Streptophyta</taxon>
        <taxon>Embryophyta</taxon>
        <taxon>Tracheophyta</taxon>
        <taxon>Spermatophyta</taxon>
        <taxon>Magnoliopsida</taxon>
        <taxon>Liliopsida</taxon>
        <taxon>Dioscoreales</taxon>
        <taxon>Dioscoreaceae</taxon>
        <taxon>Dioscorea</taxon>
    </lineage>
</organism>
<evidence type="ECO:0000256" key="14">
    <source>
        <dbReference type="ARBA" id="ARBA00047928"/>
    </source>
</evidence>
<dbReference type="CDD" id="cd15798">
    <property type="entry name" value="PMEI-like_3"/>
    <property type="match status" value="1"/>
</dbReference>
<evidence type="ECO:0000256" key="15">
    <source>
        <dbReference type="ARBA" id="ARBA00057335"/>
    </source>
</evidence>
<protein>
    <recommendedName>
        <fullName evidence="6 17">Pectinesterase</fullName>
        <ecNumber evidence="6 17">3.1.1.11</ecNumber>
    </recommendedName>
</protein>
<evidence type="ECO:0000256" key="3">
    <source>
        <dbReference type="ARBA" id="ARBA00005184"/>
    </source>
</evidence>
<feature type="signal peptide" evidence="17">
    <location>
        <begin position="1"/>
        <end position="25"/>
    </location>
</feature>
<evidence type="ECO:0000256" key="6">
    <source>
        <dbReference type="ARBA" id="ARBA00013229"/>
    </source>
</evidence>
<dbReference type="NCBIfam" id="TIGR01614">
    <property type="entry name" value="PME_inhib"/>
    <property type="match status" value="1"/>
</dbReference>
<comment type="pathway">
    <text evidence="3 17">Glycan metabolism; pectin degradation; 2-dehydro-3-deoxy-D-gluconate from pectin: step 1/5.</text>
</comment>
<evidence type="ECO:0000256" key="5">
    <source>
        <dbReference type="ARBA" id="ARBA00007786"/>
    </source>
</evidence>
<dbReference type="Gene3D" id="1.20.140.40">
    <property type="entry name" value="Invertase/pectin methylesterase inhibitor family protein"/>
    <property type="match status" value="1"/>
</dbReference>
<evidence type="ECO:0000256" key="17">
    <source>
        <dbReference type="RuleBase" id="RU000589"/>
    </source>
</evidence>
<name>A0A9D5HKZ6_9LILI</name>
<dbReference type="GO" id="GO:0004857">
    <property type="term" value="F:enzyme inhibitor activity"/>
    <property type="evidence" value="ECO:0007669"/>
    <property type="project" value="InterPro"/>
</dbReference>
<dbReference type="Proteomes" id="UP001085076">
    <property type="component" value="Miscellaneous, Linkage group lg03"/>
</dbReference>
<evidence type="ECO:0000256" key="9">
    <source>
        <dbReference type="ARBA" id="ARBA00022801"/>
    </source>
</evidence>
<dbReference type="InterPro" id="IPR012334">
    <property type="entry name" value="Pectin_lyas_fold"/>
</dbReference>
<gene>
    <name evidence="20" type="ORF">J5N97_015246</name>
</gene>
<dbReference type="AlphaFoldDB" id="A0A9D5HKZ6"/>
<keyword evidence="11" id="KW-1015">Disulfide bond</keyword>
<evidence type="ECO:0000256" key="7">
    <source>
        <dbReference type="ARBA" id="ARBA00022525"/>
    </source>
</evidence>
<keyword evidence="9 17" id="KW-0378">Hydrolase</keyword>
<dbReference type="EMBL" id="JAGGNH010000003">
    <property type="protein sequence ID" value="KAJ0979772.1"/>
    <property type="molecule type" value="Genomic_DNA"/>
</dbReference>
<dbReference type="GO" id="GO:0045490">
    <property type="term" value="P:pectin catabolic process"/>
    <property type="evidence" value="ECO:0007669"/>
    <property type="project" value="UniProtKB-UniRule"/>
</dbReference>
<evidence type="ECO:0000256" key="10">
    <source>
        <dbReference type="ARBA" id="ARBA00023085"/>
    </source>
</evidence>
<dbReference type="PANTHER" id="PTHR31707">
    <property type="entry name" value="PECTINESTERASE"/>
    <property type="match status" value="1"/>
</dbReference>